<dbReference type="FunFam" id="1.10.8.10:FF:000001">
    <property type="entry name" value="Elongation factor Ts"/>
    <property type="match status" value="1"/>
</dbReference>
<dbReference type="InterPro" id="IPR001816">
    <property type="entry name" value="Transl_elong_EFTs/EF1B"/>
</dbReference>
<keyword evidence="3 5" id="KW-0251">Elongation factor</keyword>
<dbReference type="GO" id="GO:0003746">
    <property type="term" value="F:translation elongation factor activity"/>
    <property type="evidence" value="ECO:0007669"/>
    <property type="project" value="UniProtKB-UniRule"/>
</dbReference>
<feature type="domain" description="UBA" evidence="6">
    <location>
        <begin position="4"/>
        <end position="42"/>
    </location>
</feature>
<reference evidence="7 8" key="1">
    <citation type="journal article" date="2016" name="Nat. Commun.">
        <title>Thousands of microbial genomes shed light on interconnected biogeochemical processes in an aquifer system.</title>
        <authorList>
            <person name="Anantharaman K."/>
            <person name="Brown C.T."/>
            <person name="Hug L.A."/>
            <person name="Sharon I."/>
            <person name="Castelle C.J."/>
            <person name="Probst A.J."/>
            <person name="Thomas B.C."/>
            <person name="Singh A."/>
            <person name="Wilkins M.J."/>
            <person name="Karaoz U."/>
            <person name="Brodie E.L."/>
            <person name="Williams K.H."/>
            <person name="Hubbard S.S."/>
            <person name="Banfield J.F."/>
        </authorList>
    </citation>
    <scope>NUCLEOTIDE SEQUENCE [LARGE SCALE GENOMIC DNA]</scope>
</reference>
<dbReference type="Pfam" id="PF00889">
    <property type="entry name" value="EF_TS"/>
    <property type="match status" value="1"/>
</dbReference>
<evidence type="ECO:0000313" key="7">
    <source>
        <dbReference type="EMBL" id="OGK18749.1"/>
    </source>
</evidence>
<dbReference type="HAMAP" id="MF_00050">
    <property type="entry name" value="EF_Ts"/>
    <property type="match status" value="1"/>
</dbReference>
<comment type="subcellular location">
    <subcellularLocation>
        <location evidence="5">Cytoplasm</location>
    </subcellularLocation>
</comment>
<dbReference type="InterPro" id="IPR009060">
    <property type="entry name" value="UBA-like_sf"/>
</dbReference>
<evidence type="ECO:0000256" key="2">
    <source>
        <dbReference type="ARBA" id="ARBA00016956"/>
    </source>
</evidence>
<sequence length="150" mass="16733">MTLDATKLKELRELTGVSFSLCKKALDESGNDIEKAKKLLNEWGIEKAASKDGRETKEGAIFSYIHHNKKIGVLVELLCETDFVAKNSDFETLGKHIASQIAFLNPKDAAILLKSESVREPGKTIDVLIKESILKIGENIILGRFTRYEI</sequence>
<dbReference type="CDD" id="cd14275">
    <property type="entry name" value="UBA_EF-Ts"/>
    <property type="match status" value="1"/>
</dbReference>
<dbReference type="Proteomes" id="UP000176850">
    <property type="component" value="Unassembled WGS sequence"/>
</dbReference>
<proteinExistence type="inferred from homology"/>
<dbReference type="GO" id="GO:0005737">
    <property type="term" value="C:cytoplasm"/>
    <property type="evidence" value="ECO:0007669"/>
    <property type="project" value="UniProtKB-SubCell"/>
</dbReference>
<keyword evidence="5" id="KW-0963">Cytoplasm</keyword>
<comment type="function">
    <text evidence="5">Associates with the EF-Tu.GDP complex and induces the exchange of GDP to GTP. It remains bound to the aminoacyl-tRNA.EF-Tu.GTP complex up to the GTP hydrolysis stage on the ribosome.</text>
</comment>
<dbReference type="SUPFAM" id="SSF54713">
    <property type="entry name" value="Elongation factor Ts (EF-Ts), dimerisation domain"/>
    <property type="match status" value="1"/>
</dbReference>
<dbReference type="InterPro" id="IPR014039">
    <property type="entry name" value="Transl_elong_EFTs/EF1B_dimer"/>
</dbReference>
<dbReference type="Gene3D" id="1.10.8.10">
    <property type="entry name" value="DNA helicase RuvA subunit, C-terminal domain"/>
    <property type="match status" value="1"/>
</dbReference>
<dbReference type="NCBIfam" id="TIGR00116">
    <property type="entry name" value="tsf"/>
    <property type="match status" value="1"/>
</dbReference>
<dbReference type="EMBL" id="MFZH01000027">
    <property type="protein sequence ID" value="OGK18749.1"/>
    <property type="molecule type" value="Genomic_DNA"/>
</dbReference>
<name>A0A1F7GIM4_9BACT</name>
<comment type="caution">
    <text evidence="7">The sequence shown here is derived from an EMBL/GenBank/DDBJ whole genome shotgun (WGS) entry which is preliminary data.</text>
</comment>
<gene>
    <name evidence="5" type="primary">tsf</name>
    <name evidence="7" type="ORF">A2799_01975</name>
</gene>
<dbReference type="PANTHER" id="PTHR11741">
    <property type="entry name" value="ELONGATION FACTOR TS"/>
    <property type="match status" value="1"/>
</dbReference>
<comment type="similarity">
    <text evidence="1 5">Belongs to the EF-Ts family.</text>
</comment>
<feature type="region of interest" description="Involved in Mg(2+) ion dislocation from EF-Tu" evidence="5">
    <location>
        <begin position="81"/>
        <end position="84"/>
    </location>
</feature>
<evidence type="ECO:0000256" key="4">
    <source>
        <dbReference type="ARBA" id="ARBA00022917"/>
    </source>
</evidence>
<dbReference type="SMART" id="SM00165">
    <property type="entry name" value="UBA"/>
    <property type="match status" value="1"/>
</dbReference>
<evidence type="ECO:0000259" key="6">
    <source>
        <dbReference type="SMART" id="SM00165"/>
    </source>
</evidence>
<dbReference type="Pfam" id="PF25025">
    <property type="entry name" value="EF-Ts_N"/>
    <property type="match status" value="1"/>
</dbReference>
<dbReference type="SUPFAM" id="SSF46934">
    <property type="entry name" value="UBA-like"/>
    <property type="match status" value="1"/>
</dbReference>
<dbReference type="Gene3D" id="3.30.479.20">
    <property type="entry name" value="Elongation factor Ts, dimerisation domain"/>
    <property type="match status" value="1"/>
</dbReference>
<accession>A0A1F7GIM4</accession>
<evidence type="ECO:0000256" key="1">
    <source>
        <dbReference type="ARBA" id="ARBA00005532"/>
    </source>
</evidence>
<dbReference type="InterPro" id="IPR015940">
    <property type="entry name" value="UBA"/>
</dbReference>
<evidence type="ECO:0000313" key="8">
    <source>
        <dbReference type="Proteomes" id="UP000176850"/>
    </source>
</evidence>
<protein>
    <recommendedName>
        <fullName evidence="2 5">Elongation factor Ts</fullName>
        <shortName evidence="5">EF-Ts</shortName>
    </recommendedName>
</protein>
<keyword evidence="4 5" id="KW-0648">Protein biosynthesis</keyword>
<dbReference type="PANTHER" id="PTHR11741:SF0">
    <property type="entry name" value="ELONGATION FACTOR TS, MITOCHONDRIAL"/>
    <property type="match status" value="1"/>
</dbReference>
<evidence type="ECO:0000256" key="5">
    <source>
        <dbReference type="HAMAP-Rule" id="MF_00050"/>
    </source>
</evidence>
<organism evidence="7 8">
    <name type="scientific">Candidatus Roizmanbacteria bacterium RIFCSPHIGHO2_01_FULL_39_24</name>
    <dbReference type="NCBI Taxonomy" id="1802032"/>
    <lineage>
        <taxon>Bacteria</taxon>
        <taxon>Candidatus Roizmaniibacteriota</taxon>
    </lineage>
</organism>
<evidence type="ECO:0000256" key="3">
    <source>
        <dbReference type="ARBA" id="ARBA00022768"/>
    </source>
</evidence>
<dbReference type="AlphaFoldDB" id="A0A1F7GIM4"/>
<dbReference type="InterPro" id="IPR036402">
    <property type="entry name" value="EF-Ts_dimer_sf"/>
</dbReference>